<feature type="compositionally biased region" description="Low complexity" evidence="4">
    <location>
        <begin position="878"/>
        <end position="897"/>
    </location>
</feature>
<dbReference type="Pfam" id="PF07496">
    <property type="entry name" value="zf-CW"/>
    <property type="match status" value="1"/>
</dbReference>
<feature type="compositionally biased region" description="Polar residues" evidence="4">
    <location>
        <begin position="1411"/>
        <end position="1426"/>
    </location>
</feature>
<proteinExistence type="predicted"/>
<feature type="compositionally biased region" description="Basic and acidic residues" evidence="4">
    <location>
        <begin position="483"/>
        <end position="498"/>
    </location>
</feature>
<comment type="caution">
    <text evidence="6">The sequence shown here is derived from an EMBL/GenBank/DDBJ whole genome shotgun (WGS) entry which is preliminary data.</text>
</comment>
<evidence type="ECO:0000256" key="3">
    <source>
        <dbReference type="ARBA" id="ARBA00022833"/>
    </source>
</evidence>
<feature type="compositionally biased region" description="Basic and acidic residues" evidence="4">
    <location>
        <begin position="1428"/>
        <end position="1442"/>
    </location>
</feature>
<dbReference type="EMBL" id="RXIC02000026">
    <property type="protein sequence ID" value="KAB1203101.1"/>
    <property type="molecule type" value="Genomic_DNA"/>
</dbReference>
<feature type="region of interest" description="Disordered" evidence="4">
    <location>
        <begin position="781"/>
        <end position="1446"/>
    </location>
</feature>
<accession>A0A6A1US88</accession>
<evidence type="ECO:0000256" key="1">
    <source>
        <dbReference type="ARBA" id="ARBA00022723"/>
    </source>
</evidence>
<feature type="compositionally biased region" description="Basic and acidic residues" evidence="4">
    <location>
        <begin position="1075"/>
        <end position="1090"/>
    </location>
</feature>
<dbReference type="InterPro" id="IPR056406">
    <property type="entry name" value="THD_CWZF3/5/7"/>
</dbReference>
<feature type="region of interest" description="Disordered" evidence="4">
    <location>
        <begin position="1569"/>
        <end position="1590"/>
    </location>
</feature>
<organism evidence="6 7">
    <name type="scientific">Morella rubra</name>
    <name type="common">Chinese bayberry</name>
    <dbReference type="NCBI Taxonomy" id="262757"/>
    <lineage>
        <taxon>Eukaryota</taxon>
        <taxon>Viridiplantae</taxon>
        <taxon>Streptophyta</taxon>
        <taxon>Embryophyta</taxon>
        <taxon>Tracheophyta</taxon>
        <taxon>Spermatophyta</taxon>
        <taxon>Magnoliopsida</taxon>
        <taxon>eudicotyledons</taxon>
        <taxon>Gunneridae</taxon>
        <taxon>Pentapetalae</taxon>
        <taxon>rosids</taxon>
        <taxon>fabids</taxon>
        <taxon>Fagales</taxon>
        <taxon>Myricaceae</taxon>
        <taxon>Morella</taxon>
    </lineage>
</organism>
<feature type="compositionally biased region" description="Basic and acidic residues" evidence="4">
    <location>
        <begin position="974"/>
        <end position="992"/>
    </location>
</feature>
<keyword evidence="1" id="KW-0479">Metal-binding</keyword>
<name>A0A6A1US88_9ROSI</name>
<dbReference type="PANTHER" id="PTHR46524">
    <property type="entry name" value="CW-TYPE ZINC FINGER"/>
    <property type="match status" value="1"/>
</dbReference>
<feature type="region of interest" description="Disordered" evidence="4">
    <location>
        <begin position="204"/>
        <end position="226"/>
    </location>
</feature>
<sequence length="1691" mass="184025">MEETELEEGEACSYRNDCDDYDASIDPDVALSYIDEKLQNVLGHFQKDFEGGVSAENLGAKFGGYGSFLPAYQRSPVCSHPRSPLKGQNYCTARSPSNQVLEGGHHNSLVSSNASQSVRFGSSLTCSTSLPVLKGPSMKDSDNQDLGMTCAHSAKVTPRYESEEKLFTNLADQKTLKVRIKVGSDNLSTQKNAAIYSGLGLDVSPSSSLNDSPSGSEGMSQEPEEIPFESPTTILQIMTSFPVPGDLLLSPLSNDLVHLTKKEKLIRNHISMAVTRGGLESSNMALNGTDSGNADGKVGEKKMKSLKGNDLSVELKSGDSKDARKGNDFILRNEPDIDVLACEELVSNTLKLPLLSNSSSAAGDTEKGKCRASEALGVANKDLLKVKDFSDIQKKEPLGPTFTQEDGWFEKSKAGSAEKVWEDKKANSLDDISVYPKKAFHSNRETSFDSVKSDSNITKGRKAINTELTDPFKEKPILKATVYERDSMRLPPEKEHSSSRSKKKSKGSQINGTLAAEVPKVSLRVGSSAVPKTKKGTHPDNYMSKGEVEEFKFQKDLGRAEDRYRDFFGEFEEEEDNPIDSLEVPSGDKDFEVIEKSTSATDNALEERPSVQKVDKLSTSEAYPKVVSNIGPCTGNGLISDAAPATGAPSVIEQDTWVSCDRCHKWRLLPIGTTPKDLPEKWLCSMLDWLPGMNRCTVTEEETTKALIAHYQAPAESQANLHGNPGGIITGATLANVRRPDQNHQNISLHAMPWGGKKKDGLKETSDATYKDGLSQLSNSMKKHLQASVKGRSLNDVNQSPPMGEPDFQQLGKSSDLPVKKNKEKQKVLDSHSDGGDAKNSKMKSKRDNSDQDCSRSSKKMKTEGMHVTDECGTPDHSGPTSKTGPSSSSAFPTTSSGKDRPRYCERSSFKDSMDDSKDGSRLSIKKAKHKFPVSLDDGSLDMGNSDRGENAKKRKVKEFSSADYRKEKKARISKSEEKESRASRDSGGTDRKRSHGKNQIPGNDQGSNLSQRSLDGVDSMRRDLGSLQPSMAATSSSSKVSGSHKTKASVQEVKGSPVESVSSSPMRISNQDKLTSESRDLKGKDDLQDAGHLAMGSPRKCSDGEGDDGSDRSGTATKDKTFSVDYHRSVGSSGLDFQERDFSHVSGGRARAQTLPSPHITNHHFADGGADNLGLDTPYPSKPESLNQCHDEERQNDSPHANQSRPRKSGKGPSSQLKDKNRSFKTESDMGKVKIPDSLSDLQDHSPSHEVKLRDSKNKLPEKFGVKSDEAENKYVSKKDPAGKLLSGSSRRESQLKFGEHDGPHMKVDSICRQDAGSTTKKNMPQDSDGERSSKRFPSDKTDQDGLVSGRGKSLPLPPSGGPQIETVNRCPRPVTGSQNGNGAHSPAVVASEGDAALKVQKQGRKADHQNGNQNVSSRYPTPNGQKAKELDAPSPARRDSSSQAANNALKEAKDLKHLADRFKNSGSNLESTRMYFEAALKFLYGASLLESGNCESSKHSEMIQSKQVYSSTAKLCEFCAHEYEKSKDMAAAALAYKCMEVAYMRVIYFSHNSASRDRHELQSALQMVPPGESPSSSASDLDNLNNPTTVDKVTLSSKGISSPQVAGNHVIAARSRPNFTRLLSFAQDVNFAMEASRKSRMAFAGANVSLGDIKYRESVSSIRRALDFNFQDVEGLLRLVRLAMEAISR</sequence>
<feature type="compositionally biased region" description="Basic and acidic residues" evidence="4">
    <location>
        <begin position="898"/>
        <end position="921"/>
    </location>
</feature>
<keyword evidence="3" id="KW-0862">Zinc</keyword>
<keyword evidence="2" id="KW-0863">Zinc-finger</keyword>
<feature type="compositionally biased region" description="Basic and acidic residues" evidence="4">
    <location>
        <begin position="1243"/>
        <end position="1283"/>
    </location>
</feature>
<feature type="compositionally biased region" description="Basic and acidic residues" evidence="4">
    <location>
        <begin position="945"/>
        <end position="967"/>
    </location>
</feature>
<evidence type="ECO:0000259" key="5">
    <source>
        <dbReference type="PROSITE" id="PS51050"/>
    </source>
</evidence>
<dbReference type="InterPro" id="IPR011124">
    <property type="entry name" value="Znf_CW"/>
</dbReference>
<feature type="compositionally biased region" description="Polar residues" evidence="4">
    <location>
        <begin position="1001"/>
        <end position="1014"/>
    </location>
</feature>
<feature type="compositionally biased region" description="Basic and acidic residues" evidence="4">
    <location>
        <begin position="818"/>
        <end position="870"/>
    </location>
</feature>
<feature type="compositionally biased region" description="Basic and acidic residues" evidence="4">
    <location>
        <begin position="1291"/>
        <end position="1313"/>
    </location>
</feature>
<feature type="compositionally biased region" description="Polar residues" evidence="4">
    <location>
        <begin position="1060"/>
        <end position="1074"/>
    </location>
</feature>
<dbReference type="Gene3D" id="3.30.40.100">
    <property type="match status" value="1"/>
</dbReference>
<evidence type="ECO:0000256" key="2">
    <source>
        <dbReference type="ARBA" id="ARBA00022771"/>
    </source>
</evidence>
<feature type="compositionally biased region" description="Low complexity" evidence="4">
    <location>
        <begin position="204"/>
        <end position="216"/>
    </location>
</feature>
<feature type="compositionally biased region" description="Basic and acidic residues" evidence="4">
    <location>
        <begin position="1218"/>
        <end position="1236"/>
    </location>
</feature>
<feature type="compositionally biased region" description="Low complexity" evidence="4">
    <location>
        <begin position="1575"/>
        <end position="1589"/>
    </location>
</feature>
<dbReference type="GO" id="GO:0008270">
    <property type="term" value="F:zinc ion binding"/>
    <property type="evidence" value="ECO:0007669"/>
    <property type="project" value="UniProtKB-KW"/>
</dbReference>
<feature type="compositionally biased region" description="Polar residues" evidence="4">
    <location>
        <begin position="1317"/>
        <end position="1327"/>
    </location>
</feature>
<feature type="compositionally biased region" description="Basic and acidic residues" evidence="4">
    <location>
        <begin position="1330"/>
        <end position="1345"/>
    </location>
</feature>
<feature type="domain" description="CW-type" evidence="5">
    <location>
        <begin position="651"/>
        <end position="704"/>
    </location>
</feature>
<keyword evidence="7" id="KW-1185">Reference proteome</keyword>
<gene>
    <name evidence="6" type="ORF">CJ030_MR8G005511</name>
</gene>
<feature type="region of interest" description="Disordered" evidence="4">
    <location>
        <begin position="483"/>
        <end position="516"/>
    </location>
</feature>
<reference evidence="6 7" key="1">
    <citation type="journal article" date="2019" name="Plant Biotechnol. J.">
        <title>The red bayberry genome and genetic basis of sex determination.</title>
        <authorList>
            <person name="Jia H.M."/>
            <person name="Jia H.J."/>
            <person name="Cai Q.L."/>
            <person name="Wang Y."/>
            <person name="Zhao H.B."/>
            <person name="Yang W.F."/>
            <person name="Wang G.Y."/>
            <person name="Li Y.H."/>
            <person name="Zhan D.L."/>
            <person name="Shen Y.T."/>
            <person name="Niu Q.F."/>
            <person name="Chang L."/>
            <person name="Qiu J."/>
            <person name="Zhao L."/>
            <person name="Xie H.B."/>
            <person name="Fu W.Y."/>
            <person name="Jin J."/>
            <person name="Li X.W."/>
            <person name="Jiao Y."/>
            <person name="Zhou C.C."/>
            <person name="Tu T."/>
            <person name="Chai C.Y."/>
            <person name="Gao J.L."/>
            <person name="Fan L.J."/>
            <person name="van de Weg E."/>
            <person name="Wang J.Y."/>
            <person name="Gao Z.S."/>
        </authorList>
    </citation>
    <scope>NUCLEOTIDE SEQUENCE [LARGE SCALE GENOMIC DNA]</scope>
    <source>
        <tissue evidence="6">Leaves</tissue>
    </source>
</reference>
<feature type="compositionally biased region" description="Basic and acidic residues" evidence="4">
    <location>
        <begin position="1118"/>
        <end position="1129"/>
    </location>
</feature>
<protein>
    <recommendedName>
        <fullName evidence="5">CW-type domain-containing protein</fullName>
    </recommendedName>
</protein>
<dbReference type="PANTHER" id="PTHR46524:SF7">
    <property type="entry name" value="CW-TYPE ZINC FINGER"/>
    <property type="match status" value="1"/>
</dbReference>
<feature type="compositionally biased region" description="Low complexity" evidence="4">
    <location>
        <begin position="1027"/>
        <end position="1042"/>
    </location>
</feature>
<evidence type="ECO:0000313" key="6">
    <source>
        <dbReference type="EMBL" id="KAB1203101.1"/>
    </source>
</evidence>
<evidence type="ECO:0000256" key="4">
    <source>
        <dbReference type="SAM" id="MobiDB-lite"/>
    </source>
</evidence>
<dbReference type="PROSITE" id="PS51050">
    <property type="entry name" value="ZF_CW"/>
    <property type="match status" value="1"/>
</dbReference>
<dbReference type="Pfam" id="PF24756">
    <property type="entry name" value="THD_CWZF3-5-7"/>
    <property type="match status" value="1"/>
</dbReference>
<dbReference type="InterPro" id="IPR055300">
    <property type="entry name" value="CWZF3/5/7"/>
</dbReference>
<dbReference type="OrthoDB" id="757982at2759"/>
<evidence type="ECO:0000313" key="7">
    <source>
        <dbReference type="Proteomes" id="UP000516437"/>
    </source>
</evidence>
<dbReference type="Proteomes" id="UP000516437">
    <property type="component" value="Chromosome 8"/>
</dbReference>